<name>A0ABR2K9V4_9EUKA</name>
<dbReference type="Proteomes" id="UP001470230">
    <property type="component" value="Unassembled WGS sequence"/>
</dbReference>
<feature type="domain" description="GRIP" evidence="3">
    <location>
        <begin position="288"/>
        <end position="322"/>
    </location>
</feature>
<keyword evidence="1" id="KW-0175">Coiled coil</keyword>
<evidence type="ECO:0000313" key="4">
    <source>
        <dbReference type="EMBL" id="KAK8887910.1"/>
    </source>
</evidence>
<accession>A0ABR2K9V4</accession>
<dbReference type="EMBL" id="JAPFFF010000006">
    <property type="protein sequence ID" value="KAK8887910.1"/>
    <property type="molecule type" value="Genomic_DNA"/>
</dbReference>
<organism evidence="4 5">
    <name type="scientific">Tritrichomonas musculus</name>
    <dbReference type="NCBI Taxonomy" id="1915356"/>
    <lineage>
        <taxon>Eukaryota</taxon>
        <taxon>Metamonada</taxon>
        <taxon>Parabasalia</taxon>
        <taxon>Tritrichomonadida</taxon>
        <taxon>Tritrichomonadidae</taxon>
        <taxon>Tritrichomonas</taxon>
    </lineage>
</organism>
<feature type="compositionally biased region" description="Low complexity" evidence="2">
    <location>
        <begin position="263"/>
        <end position="276"/>
    </location>
</feature>
<gene>
    <name evidence="4" type="ORF">M9Y10_038969</name>
</gene>
<evidence type="ECO:0000259" key="3">
    <source>
        <dbReference type="Pfam" id="PF01465"/>
    </source>
</evidence>
<evidence type="ECO:0000256" key="2">
    <source>
        <dbReference type="SAM" id="MobiDB-lite"/>
    </source>
</evidence>
<feature type="coiled-coil region" evidence="1">
    <location>
        <begin position="59"/>
        <end position="197"/>
    </location>
</feature>
<sequence length="346" mass="38988">MNDFPETTDAIINADDNIETNTGSNVISASNETNENADLNSNLNSNINVNSNTDQLITIESLQAQIQKDQNEISQKETKVAKLKSLLTRSMRSDKRREQQIETLQIDLADRDRHIQALENTIKETNDFSTRQQERISQLEAELTEITNRLQSGVGSEAAQKRNERMKQMLEKSNVLYAELQTKYQKACSDLEEEKAKQLRNLNKRSPKSILVLKDNEAISLYDNGTYEIGPYLSSDSYPPNVPIQDFRSNRNENNSGHISVRSLSSGSLGQHSNSSENQASKQPLLKVYLKRVLLEFFIGDAATQQRLIPVILQLLDCTNEQITAAQRSYAEGRQIISKATSAFGF</sequence>
<evidence type="ECO:0000313" key="5">
    <source>
        <dbReference type="Proteomes" id="UP001470230"/>
    </source>
</evidence>
<keyword evidence="5" id="KW-1185">Reference proteome</keyword>
<protein>
    <recommendedName>
        <fullName evidence="3">GRIP domain-containing protein</fullName>
    </recommendedName>
</protein>
<proteinExistence type="predicted"/>
<dbReference type="Pfam" id="PF01465">
    <property type="entry name" value="GRIP"/>
    <property type="match status" value="1"/>
</dbReference>
<feature type="region of interest" description="Disordered" evidence="2">
    <location>
        <begin position="240"/>
        <end position="278"/>
    </location>
</feature>
<reference evidence="4 5" key="1">
    <citation type="submission" date="2024-04" db="EMBL/GenBank/DDBJ databases">
        <title>Tritrichomonas musculus Genome.</title>
        <authorList>
            <person name="Alves-Ferreira E."/>
            <person name="Grigg M."/>
            <person name="Lorenzi H."/>
            <person name="Galac M."/>
        </authorList>
    </citation>
    <scope>NUCLEOTIDE SEQUENCE [LARGE SCALE GENOMIC DNA]</scope>
    <source>
        <strain evidence="4 5">EAF2021</strain>
    </source>
</reference>
<dbReference type="InterPro" id="IPR000237">
    <property type="entry name" value="GRIP_dom"/>
</dbReference>
<comment type="caution">
    <text evidence="4">The sequence shown here is derived from an EMBL/GenBank/DDBJ whole genome shotgun (WGS) entry which is preliminary data.</text>
</comment>
<evidence type="ECO:0000256" key="1">
    <source>
        <dbReference type="SAM" id="Coils"/>
    </source>
</evidence>